<reference evidence="3 5" key="5">
    <citation type="journal article" date="2023" name="Int. J. Syst. Evol. Microbiol.">
        <title>Sellimonas catena sp. nov., isolated from human faeces.</title>
        <authorList>
            <person name="Hisatomi A."/>
            <person name="Ohkuma M."/>
            <person name="Sakamoto M."/>
        </authorList>
    </citation>
    <scope>NUCLEOTIDE SEQUENCE [LARGE SCALE GENOMIC DNA]</scope>
    <source>
        <strain evidence="3 5">12EGH17</strain>
        <strain evidence="4">18CBH55</strain>
    </source>
</reference>
<evidence type="ECO:0000259" key="2">
    <source>
        <dbReference type="PROSITE" id="PS50943"/>
    </source>
</evidence>
<accession>A0A9W6FCF3</accession>
<dbReference type="CDD" id="cd00093">
    <property type="entry name" value="HTH_XRE"/>
    <property type="match status" value="1"/>
</dbReference>
<keyword evidence="5" id="KW-1185">Reference proteome</keyword>
<name>A0A9W6FCF3_9FIRM</name>
<protein>
    <recommendedName>
        <fullName evidence="2">HTH cro/C1-type domain-containing protein</fullName>
    </recommendedName>
</protein>
<evidence type="ECO:0000313" key="3">
    <source>
        <dbReference type="EMBL" id="GLG04479.1"/>
    </source>
</evidence>
<dbReference type="RefSeq" id="WP_182466596.1">
    <property type="nucleotide sequence ID" value="NZ_BSBO01000015.1"/>
</dbReference>
<reference evidence="4" key="4">
    <citation type="submission" date="2022-11" db="EMBL/GenBank/DDBJ databases">
        <title>Draft genome sequence of Sellimonas catena strain 18CBH55.</title>
        <authorList>
            <person name="Hisatomi A."/>
            <person name="Ohkuma M."/>
            <person name="Sakamoto M."/>
        </authorList>
    </citation>
    <scope>NUCLEOTIDE SEQUENCE</scope>
    <source>
        <strain evidence="4">18CBH55</strain>
    </source>
</reference>
<dbReference type="GO" id="GO:0003677">
    <property type="term" value="F:DNA binding"/>
    <property type="evidence" value="ECO:0007669"/>
    <property type="project" value="UniProtKB-KW"/>
</dbReference>
<gene>
    <name evidence="3" type="ORF">Selli1_16530</name>
    <name evidence="4" type="ORF">Selli2_32670</name>
</gene>
<dbReference type="Pfam" id="PF01381">
    <property type="entry name" value="HTH_3"/>
    <property type="match status" value="1"/>
</dbReference>
<dbReference type="SUPFAM" id="SSF47413">
    <property type="entry name" value="lambda repressor-like DNA-binding domains"/>
    <property type="match status" value="1"/>
</dbReference>
<dbReference type="SMART" id="SM00530">
    <property type="entry name" value="HTH_XRE"/>
    <property type="match status" value="1"/>
</dbReference>
<reference evidence="3" key="2">
    <citation type="submission" date="2022-11" db="EMBL/GenBank/DDBJ databases">
        <title>Draft genome sequence of Sellimonas catena strain 12EGH17.</title>
        <authorList>
            <person name="Hisatomi A."/>
            <person name="Ohkuma M."/>
            <person name="Sakamoto M."/>
        </authorList>
    </citation>
    <scope>NUCLEOTIDE SEQUENCE</scope>
    <source>
        <strain evidence="3">12EGH17</strain>
    </source>
</reference>
<dbReference type="PANTHER" id="PTHR46558">
    <property type="entry name" value="TRACRIPTIONAL REGULATORY PROTEIN-RELATED-RELATED"/>
    <property type="match status" value="1"/>
</dbReference>
<dbReference type="PROSITE" id="PS50943">
    <property type="entry name" value="HTH_CROC1"/>
    <property type="match status" value="1"/>
</dbReference>
<dbReference type="Proteomes" id="UP001145145">
    <property type="component" value="Unassembled WGS sequence"/>
</dbReference>
<keyword evidence="1" id="KW-0238">DNA-binding</keyword>
<dbReference type="InterPro" id="IPR001387">
    <property type="entry name" value="Cro/C1-type_HTH"/>
</dbReference>
<dbReference type="Proteomes" id="UP001145094">
    <property type="component" value="Unassembled WGS sequence"/>
</dbReference>
<comment type="caution">
    <text evidence="3">The sequence shown here is derived from an EMBL/GenBank/DDBJ whole genome shotgun (WGS) entry which is preliminary data.</text>
</comment>
<dbReference type="EMBL" id="BSCH01000028">
    <property type="protein sequence ID" value="GLG91840.1"/>
    <property type="molecule type" value="Genomic_DNA"/>
</dbReference>
<dbReference type="PANTHER" id="PTHR46558:SF4">
    <property type="entry name" value="DNA-BIDING PHAGE PROTEIN"/>
    <property type="match status" value="1"/>
</dbReference>
<proteinExistence type="predicted"/>
<evidence type="ECO:0000313" key="4">
    <source>
        <dbReference type="EMBL" id="GLG91840.1"/>
    </source>
</evidence>
<sequence length="116" mass="13544">MDVQYKSIGKRIKLRRKELNIKQNELAEKLNISNNHLSSVENGREKPSLELLLNICELLNVTPDYLLLGNMHTNDISQDILTGLRLCAEEDVLLIRNMIELLIKRNHKDWNNRNLL</sequence>
<organism evidence="3 5">
    <name type="scientific">Sellimonas catena</name>
    <dbReference type="NCBI Taxonomy" id="2994035"/>
    <lineage>
        <taxon>Bacteria</taxon>
        <taxon>Bacillati</taxon>
        <taxon>Bacillota</taxon>
        <taxon>Clostridia</taxon>
        <taxon>Lachnospirales</taxon>
        <taxon>Lachnospiraceae</taxon>
        <taxon>Sellimonas</taxon>
    </lineage>
</organism>
<dbReference type="InterPro" id="IPR010982">
    <property type="entry name" value="Lambda_DNA-bd_dom_sf"/>
</dbReference>
<reference evidence="3" key="1">
    <citation type="submission" date="2022-11" db="EMBL/GenBank/DDBJ databases">
        <title>Draft genome sequence of Sellimonas catena strain 12EGH17.</title>
        <authorList>
            <person name="Atsushi H."/>
            <person name="Moriya O."/>
            <person name="Mitsuo S."/>
        </authorList>
    </citation>
    <scope>NUCLEOTIDE SEQUENCE</scope>
    <source>
        <strain evidence="3">12EGH17</strain>
    </source>
</reference>
<dbReference type="AlphaFoldDB" id="A0A9W6FCF3"/>
<feature type="domain" description="HTH cro/C1-type" evidence="2">
    <location>
        <begin position="12"/>
        <end position="66"/>
    </location>
</feature>
<evidence type="ECO:0000256" key="1">
    <source>
        <dbReference type="ARBA" id="ARBA00023125"/>
    </source>
</evidence>
<dbReference type="Gene3D" id="1.10.260.40">
    <property type="entry name" value="lambda repressor-like DNA-binding domains"/>
    <property type="match status" value="1"/>
</dbReference>
<dbReference type="EMBL" id="BSBO01000015">
    <property type="protein sequence ID" value="GLG04479.1"/>
    <property type="molecule type" value="Genomic_DNA"/>
</dbReference>
<reference evidence="4" key="3">
    <citation type="submission" date="2022-11" db="EMBL/GenBank/DDBJ databases">
        <title>Draft genome sequence of Sellimonas catena strain 18CBH55.</title>
        <authorList>
            <person name="Atsushi H."/>
            <person name="Moriya O."/>
            <person name="Mitsuo S."/>
        </authorList>
    </citation>
    <scope>NUCLEOTIDE SEQUENCE</scope>
    <source>
        <strain evidence="4">18CBH55</strain>
    </source>
</reference>
<evidence type="ECO:0000313" key="5">
    <source>
        <dbReference type="Proteomes" id="UP001145145"/>
    </source>
</evidence>